<feature type="domain" description="Small ribosomal subunit protein uS3 C-terminal" evidence="4">
    <location>
        <begin position="224"/>
        <end position="303"/>
    </location>
</feature>
<dbReference type="AlphaFoldDB" id="M4Q9W2"/>
<dbReference type="Gene3D" id="3.30.1140.32">
    <property type="entry name" value="Ribosomal protein S3, C-terminal domain"/>
    <property type="match status" value="1"/>
</dbReference>
<dbReference type="EMBL" id="KC353354">
    <property type="protein sequence ID" value="AGH24156.1"/>
    <property type="molecule type" value="Genomic_DNA"/>
</dbReference>
<dbReference type="Pfam" id="PF00189">
    <property type="entry name" value="Ribosomal_S3_C"/>
    <property type="match status" value="1"/>
</dbReference>
<dbReference type="InterPro" id="IPR015946">
    <property type="entry name" value="KH_dom-like_a/b"/>
</dbReference>
<evidence type="ECO:0000256" key="3">
    <source>
        <dbReference type="ARBA" id="ARBA00023274"/>
    </source>
</evidence>
<gene>
    <name evidence="5" type="primary">rps3</name>
</gene>
<dbReference type="Gene3D" id="3.30.300.20">
    <property type="match status" value="1"/>
</dbReference>
<dbReference type="GO" id="GO:0003723">
    <property type="term" value="F:RNA binding"/>
    <property type="evidence" value="ECO:0007669"/>
    <property type="project" value="InterPro"/>
</dbReference>
<proteinExistence type="inferred from homology"/>
<sequence length="309" mass="36815">MGQKVNPISLRISDRSSESWLSSWHSADNFKKFLHEDIKIRSFLKGFASYQKLYLSDVYIWRPTRSLEFTPLSVAEVQPSVELKKPSLHIYFQLFFPLKKHNYMSSWEEKNAYFRKIEYDLRMYLNDLFDDSYSIFLVIDPILENESIRVQSISGTNDESGFDKNDDLLSNYLREDQKDIEFLIRWLLQKDSTFIAQWFADEIQKRRGIRDLLKKIDKAYLFLKEMEQIESFVRNSRYFIKGIKVSVSGRFLMTDNEKRRNKMARIKHHKQGRISLHTLKENISYSHDVAYTVDGTSGVKVWICYDIRC</sequence>
<name>M4Q9W2_9EUKA</name>
<dbReference type="InterPro" id="IPR036419">
    <property type="entry name" value="Ribosomal_S3_C_sf"/>
</dbReference>
<dbReference type="GO" id="GO:0006412">
    <property type="term" value="P:translation"/>
    <property type="evidence" value="ECO:0007669"/>
    <property type="project" value="InterPro"/>
</dbReference>
<evidence type="ECO:0000259" key="4">
    <source>
        <dbReference type="Pfam" id="PF00189"/>
    </source>
</evidence>
<evidence type="ECO:0000256" key="2">
    <source>
        <dbReference type="ARBA" id="ARBA00022980"/>
    </source>
</evidence>
<evidence type="ECO:0000313" key="5">
    <source>
        <dbReference type="EMBL" id="AGH24156.1"/>
    </source>
</evidence>
<evidence type="ECO:0000256" key="1">
    <source>
        <dbReference type="ARBA" id="ARBA00010761"/>
    </source>
</evidence>
<reference evidence="5" key="1">
    <citation type="journal article" date="2006" name="RNA">
        <title>Hybrid E. coli--Mitochondrial ribonuclease P RNAs are catalytically active.</title>
        <authorList>
            <person name="Seif E."/>
            <person name="Cadieux A."/>
            <person name="Lang B.F."/>
        </authorList>
    </citation>
    <scope>NUCLEOTIDE SEQUENCE</scope>
    <source>
        <strain evidence="5">ATCC 50695</strain>
    </source>
</reference>
<dbReference type="SUPFAM" id="SSF54821">
    <property type="entry name" value="Ribosomal protein S3 C-terminal domain"/>
    <property type="match status" value="1"/>
</dbReference>
<dbReference type="GO" id="GO:1990904">
    <property type="term" value="C:ribonucleoprotein complex"/>
    <property type="evidence" value="ECO:0007669"/>
    <property type="project" value="UniProtKB-KW"/>
</dbReference>
<dbReference type="GeneID" id="15333084"/>
<dbReference type="SUPFAM" id="SSF54814">
    <property type="entry name" value="Prokaryotic type KH domain (KH-domain type II)"/>
    <property type="match status" value="1"/>
</dbReference>
<dbReference type="GO" id="GO:0003735">
    <property type="term" value="F:structural constituent of ribosome"/>
    <property type="evidence" value="ECO:0007669"/>
    <property type="project" value="InterPro"/>
</dbReference>
<dbReference type="InterPro" id="IPR001351">
    <property type="entry name" value="Ribosomal_uS3_C"/>
</dbReference>
<keyword evidence="5" id="KW-0496">Mitochondrion</keyword>
<dbReference type="GO" id="GO:0005840">
    <property type="term" value="C:ribosome"/>
    <property type="evidence" value="ECO:0007669"/>
    <property type="project" value="UniProtKB-KW"/>
</dbReference>
<dbReference type="RefSeq" id="YP_007890662.1">
    <property type="nucleotide sequence ID" value="NC_021126.1"/>
</dbReference>
<protein>
    <submittedName>
        <fullName evidence="5">Ribosomal protein S3</fullName>
    </submittedName>
</protein>
<geneLocation type="mitochondrion" evidence="5"/>
<accession>M4Q9W2</accession>
<organism evidence="5">
    <name type="scientific">Jakoba bahamiensis</name>
    <dbReference type="NCBI Taxonomy" id="221721"/>
    <lineage>
        <taxon>Eukaryota</taxon>
        <taxon>Discoba</taxon>
        <taxon>Jakobida</taxon>
        <taxon>Histionina</taxon>
        <taxon>Jakobidae</taxon>
        <taxon>Jakoba</taxon>
    </lineage>
</organism>
<dbReference type="InterPro" id="IPR009019">
    <property type="entry name" value="KH_sf_prok-type"/>
</dbReference>
<comment type="similarity">
    <text evidence="1">Belongs to the universal ribosomal protein uS3 family.</text>
</comment>
<keyword evidence="2 5" id="KW-0689">Ribosomal protein</keyword>
<keyword evidence="3" id="KW-0687">Ribonucleoprotein</keyword>
<reference evidence="5" key="2">
    <citation type="journal article" date="2013" name="Genome Biol. Evol.">
        <title>Strikingly bacteria-like and gene-rich mitochondrial genomes throughout jakobid protists.</title>
        <authorList>
            <person name="Burger G."/>
            <person name="Gray M.W."/>
            <person name="Forget L."/>
            <person name="Lang B.F."/>
        </authorList>
    </citation>
    <scope>NUCLEOTIDE SEQUENCE</scope>
    <source>
        <strain evidence="5">ATCC 50695</strain>
    </source>
</reference>